<evidence type="ECO:0000256" key="2">
    <source>
        <dbReference type="ARBA" id="ARBA00022729"/>
    </source>
</evidence>
<evidence type="ECO:0000256" key="5">
    <source>
        <dbReference type="ARBA" id="ARBA00022984"/>
    </source>
</evidence>
<feature type="compositionally biased region" description="Low complexity" evidence="8">
    <location>
        <begin position="378"/>
        <end position="402"/>
    </location>
</feature>
<gene>
    <name evidence="11" type="ORF">ACFFGY_12470</name>
</gene>
<keyword evidence="4" id="KW-0133">Cell shape</keyword>
<dbReference type="GO" id="GO:0004180">
    <property type="term" value="F:carboxypeptidase activity"/>
    <property type="evidence" value="ECO:0007669"/>
    <property type="project" value="UniProtKB-KW"/>
</dbReference>
<keyword evidence="2 9" id="KW-0732">Signal</keyword>
<keyword evidence="6" id="KW-0961">Cell wall biogenesis/degradation</keyword>
<dbReference type="InterPro" id="IPR012338">
    <property type="entry name" value="Beta-lactam/transpept-like"/>
</dbReference>
<keyword evidence="11" id="KW-0645">Protease</keyword>
<feature type="region of interest" description="Disordered" evidence="8">
    <location>
        <begin position="377"/>
        <end position="417"/>
    </location>
</feature>
<protein>
    <submittedName>
        <fullName evidence="11">D-alanyl-D-alanine carboxypeptidase family protein</fullName>
        <ecNumber evidence="11">3.4.-.-</ecNumber>
    </submittedName>
</protein>
<feature type="domain" description="Peptidase S11 D-alanyl-D-alanine carboxypeptidase A N-terminal" evidence="10">
    <location>
        <begin position="39"/>
        <end position="257"/>
    </location>
</feature>
<dbReference type="Pfam" id="PF00768">
    <property type="entry name" value="Peptidase_S11"/>
    <property type="match status" value="1"/>
</dbReference>
<evidence type="ECO:0000313" key="12">
    <source>
        <dbReference type="Proteomes" id="UP001589865"/>
    </source>
</evidence>
<keyword evidence="11" id="KW-0121">Carboxypeptidase</keyword>
<dbReference type="Gene3D" id="3.40.710.10">
    <property type="entry name" value="DD-peptidase/beta-lactamase superfamily"/>
    <property type="match status" value="1"/>
</dbReference>
<evidence type="ECO:0000256" key="3">
    <source>
        <dbReference type="ARBA" id="ARBA00022801"/>
    </source>
</evidence>
<evidence type="ECO:0000256" key="6">
    <source>
        <dbReference type="ARBA" id="ARBA00023316"/>
    </source>
</evidence>
<evidence type="ECO:0000313" key="11">
    <source>
        <dbReference type="EMBL" id="MFC0409068.1"/>
    </source>
</evidence>
<feature type="chain" id="PRO_5047263123" evidence="9">
    <location>
        <begin position="32"/>
        <end position="417"/>
    </location>
</feature>
<dbReference type="RefSeq" id="WP_377044818.1">
    <property type="nucleotide sequence ID" value="NZ_JBHLUN010000008.1"/>
</dbReference>
<sequence>MREGSRAWRRSGIAACVLMAMAALGTTSARAQVGSARYASIVIDARSGNILEAANPDELRYPASLTKMMTLYLLFEALRDGRMTLDSRMVMSADAASQQPSKLGIPPGTSITAEQAILALVTLSANDVAYMIGESLGGDAYHFAQLMTQKARSIGMVNTTFRNPNGLPDPDQFSTARDMATLGRRLYIDFPDRYHYFSTQQFNFGGRRIRSHNHMVGTYDGVDGIKTGFISASGFNIVTSAQRQGQRLVAVVFGASTWSERDRHAAALLDQGFSQMGVEPSQPSPVLVSATAGLGRLITGRAEAATPGRAARRAARAALVARAAPVREAPAKLVRAAAQVRPLRGSRQLEQGDGGSFIRVTQQAARRASAKAAENRQARAAVRAAAAPARPAAARPTPVAAPGGKQGGVLRHPTGRR</sequence>
<dbReference type="PANTHER" id="PTHR21581">
    <property type="entry name" value="D-ALANYL-D-ALANINE CARBOXYPEPTIDASE"/>
    <property type="match status" value="1"/>
</dbReference>
<evidence type="ECO:0000256" key="4">
    <source>
        <dbReference type="ARBA" id="ARBA00022960"/>
    </source>
</evidence>
<comment type="caution">
    <text evidence="11">The sequence shown here is derived from an EMBL/GenBank/DDBJ whole genome shotgun (WGS) entry which is preliminary data.</text>
</comment>
<dbReference type="PANTHER" id="PTHR21581:SF6">
    <property type="entry name" value="TRAFFICKING PROTEIN PARTICLE COMPLEX SUBUNIT 12"/>
    <property type="match status" value="1"/>
</dbReference>
<evidence type="ECO:0000256" key="7">
    <source>
        <dbReference type="RuleBase" id="RU004016"/>
    </source>
</evidence>
<feature type="signal peptide" evidence="9">
    <location>
        <begin position="1"/>
        <end position="31"/>
    </location>
</feature>
<reference evidence="11 12" key="1">
    <citation type="submission" date="2024-09" db="EMBL/GenBank/DDBJ databases">
        <authorList>
            <person name="Sun Q."/>
            <person name="Mori K."/>
        </authorList>
    </citation>
    <scope>NUCLEOTIDE SEQUENCE [LARGE SCALE GENOMIC DNA]</scope>
    <source>
        <strain evidence="11 12">TBRC 5777</strain>
    </source>
</reference>
<dbReference type="SUPFAM" id="SSF56601">
    <property type="entry name" value="beta-lactamase/transpeptidase-like"/>
    <property type="match status" value="1"/>
</dbReference>
<comment type="similarity">
    <text evidence="1 7">Belongs to the peptidase S11 family.</text>
</comment>
<evidence type="ECO:0000256" key="9">
    <source>
        <dbReference type="SAM" id="SignalP"/>
    </source>
</evidence>
<keyword evidence="12" id="KW-1185">Reference proteome</keyword>
<keyword evidence="3 11" id="KW-0378">Hydrolase</keyword>
<evidence type="ECO:0000256" key="1">
    <source>
        <dbReference type="ARBA" id="ARBA00007164"/>
    </source>
</evidence>
<proteinExistence type="inferred from homology"/>
<evidence type="ECO:0000256" key="8">
    <source>
        <dbReference type="SAM" id="MobiDB-lite"/>
    </source>
</evidence>
<dbReference type="EMBL" id="JBHLUN010000008">
    <property type="protein sequence ID" value="MFC0409068.1"/>
    <property type="molecule type" value="Genomic_DNA"/>
</dbReference>
<evidence type="ECO:0000259" key="10">
    <source>
        <dbReference type="Pfam" id="PF00768"/>
    </source>
</evidence>
<keyword evidence="5" id="KW-0573">Peptidoglycan synthesis</keyword>
<dbReference type="PRINTS" id="PR00725">
    <property type="entry name" value="DADACBPTASE1"/>
</dbReference>
<name>A0ABV6JTL4_9PROT</name>
<dbReference type="InterPro" id="IPR001967">
    <property type="entry name" value="Peptidase_S11_N"/>
</dbReference>
<dbReference type="EC" id="3.4.-.-" evidence="11"/>
<dbReference type="InterPro" id="IPR018044">
    <property type="entry name" value="Peptidase_S11"/>
</dbReference>
<dbReference type="Proteomes" id="UP001589865">
    <property type="component" value="Unassembled WGS sequence"/>
</dbReference>
<accession>A0ABV6JTL4</accession>
<organism evidence="11 12">
    <name type="scientific">Roseomonas elaeocarpi</name>
    <dbReference type="NCBI Taxonomy" id="907779"/>
    <lineage>
        <taxon>Bacteria</taxon>
        <taxon>Pseudomonadati</taxon>
        <taxon>Pseudomonadota</taxon>
        <taxon>Alphaproteobacteria</taxon>
        <taxon>Acetobacterales</taxon>
        <taxon>Roseomonadaceae</taxon>
        <taxon>Roseomonas</taxon>
    </lineage>
</organism>